<protein>
    <submittedName>
        <fullName evidence="1">Uncharacterized protein</fullName>
    </submittedName>
</protein>
<dbReference type="Proteomes" id="UP000196365">
    <property type="component" value="Unassembled WGS sequence"/>
</dbReference>
<evidence type="ECO:0000313" key="2">
    <source>
        <dbReference type="Proteomes" id="UP000196365"/>
    </source>
</evidence>
<dbReference type="RefSeq" id="WP_087679020.1">
    <property type="nucleotide sequence ID" value="NZ_FUWV01000010.1"/>
</dbReference>
<sequence length="128" mass="15298">MENTTKTLLESCSELTMEELEQLSFTKIIKEKDGESDFLGLGILDKNGYLLEYDQLKVIYAGLNHFIRHVNPELIKKMNQIKYQEDQKEKQKDQLLNIVSKNIVDMDEWEQSEEKSFFQRIFHFFTKR</sequence>
<proteinExistence type="predicted"/>
<name>A0A1T4NBR4_9FIRM</name>
<dbReference type="AlphaFoldDB" id="A0A1T4NBR4"/>
<gene>
    <name evidence="1" type="ORF">SAMN02745973_01621</name>
</gene>
<dbReference type="EMBL" id="FUWV01000010">
    <property type="protein sequence ID" value="SJZ76516.1"/>
    <property type="molecule type" value="Genomic_DNA"/>
</dbReference>
<reference evidence="1 2" key="1">
    <citation type="submission" date="2017-02" db="EMBL/GenBank/DDBJ databases">
        <authorList>
            <person name="Peterson S.W."/>
        </authorList>
    </citation>
    <scope>NUCLEOTIDE SEQUENCE [LARGE SCALE GENOMIC DNA]</scope>
    <source>
        <strain evidence="1 2">DSM 15102</strain>
    </source>
</reference>
<organism evidence="1 2">
    <name type="scientific">Garciella nitratireducens DSM 15102</name>
    <dbReference type="NCBI Taxonomy" id="1121911"/>
    <lineage>
        <taxon>Bacteria</taxon>
        <taxon>Bacillati</taxon>
        <taxon>Bacillota</taxon>
        <taxon>Clostridia</taxon>
        <taxon>Eubacteriales</taxon>
        <taxon>Eubacteriaceae</taxon>
        <taxon>Garciella</taxon>
    </lineage>
</organism>
<accession>A0A1T4NBR4</accession>
<evidence type="ECO:0000313" key="1">
    <source>
        <dbReference type="EMBL" id="SJZ76516.1"/>
    </source>
</evidence>
<keyword evidence="2" id="KW-1185">Reference proteome</keyword>